<comment type="similarity">
    <text evidence="2">Belongs to the enoyl-CoA hydratase/isomerase family.</text>
</comment>
<dbReference type="PANTHER" id="PTHR43684:SF1">
    <property type="entry name" value="ENOYL-COA DELTA ISOMERASE 2"/>
    <property type="match status" value="1"/>
</dbReference>
<dbReference type="InterPro" id="IPR014748">
    <property type="entry name" value="Enoyl-CoA_hydra_C"/>
</dbReference>
<comment type="subcellular location">
    <subcellularLocation>
        <location evidence="1">Peroxisome</location>
    </subcellularLocation>
</comment>
<dbReference type="CDD" id="cd06558">
    <property type="entry name" value="crotonase-like"/>
    <property type="match status" value="1"/>
</dbReference>
<organism evidence="5 6">
    <name type="scientific">Methylocapsa polymorpha</name>
    <dbReference type="NCBI Taxonomy" id="3080828"/>
    <lineage>
        <taxon>Bacteria</taxon>
        <taxon>Pseudomonadati</taxon>
        <taxon>Pseudomonadota</taxon>
        <taxon>Alphaproteobacteria</taxon>
        <taxon>Hyphomicrobiales</taxon>
        <taxon>Beijerinckiaceae</taxon>
        <taxon>Methylocapsa</taxon>
    </lineage>
</organism>
<name>A0ABZ0HSB2_9HYPH</name>
<keyword evidence="3" id="KW-0576">Peroxisome</keyword>
<dbReference type="Gene3D" id="1.10.12.10">
    <property type="entry name" value="Lyase 2-enoyl-coa Hydratase, Chain A, domain 2"/>
    <property type="match status" value="1"/>
</dbReference>
<keyword evidence="6" id="KW-1185">Reference proteome</keyword>
<protein>
    <submittedName>
        <fullName evidence="5">Enoyl-CoA hydratase-related protein</fullName>
    </submittedName>
</protein>
<evidence type="ECO:0000256" key="4">
    <source>
        <dbReference type="ARBA" id="ARBA00023235"/>
    </source>
</evidence>
<dbReference type="InterPro" id="IPR001753">
    <property type="entry name" value="Enoyl-CoA_hydra/iso"/>
</dbReference>
<evidence type="ECO:0000256" key="3">
    <source>
        <dbReference type="ARBA" id="ARBA00023140"/>
    </source>
</evidence>
<dbReference type="Gene3D" id="3.90.226.10">
    <property type="entry name" value="2-enoyl-CoA Hydratase, Chain A, domain 1"/>
    <property type="match status" value="1"/>
</dbReference>
<dbReference type="RefSeq" id="WP_407338985.1">
    <property type="nucleotide sequence ID" value="NZ_CP136862.1"/>
</dbReference>
<sequence length="262" mass="27521">MTPPSETSEATPSPAQNVKIEREGRVLVVTFDRPDKKNAMTGAMYQAATKALDDADRDGSIGAIVFRGAGGTFTAGNDIADFLAASRNPEEVPAFAFIKALAACETPLVAAVEGMAIGVGATMILHCDLVYVSPGAIFRLPFVDLGLVPEAASSLLLPRRIGLAKASELLLLGEPFGAEEAMRLGLANGVIAADKLKAYAVEQAARLAAKPRAALAATRRLIRGDRESVLARIDDEARLFALALQSEETRAAFAAFLAKKPS</sequence>
<dbReference type="EMBL" id="CP136862">
    <property type="protein sequence ID" value="WOJ89538.1"/>
    <property type="molecule type" value="Genomic_DNA"/>
</dbReference>
<dbReference type="Proteomes" id="UP001626536">
    <property type="component" value="Chromosome"/>
</dbReference>
<dbReference type="Pfam" id="PF00378">
    <property type="entry name" value="ECH_1"/>
    <property type="match status" value="1"/>
</dbReference>
<evidence type="ECO:0000256" key="1">
    <source>
        <dbReference type="ARBA" id="ARBA00004275"/>
    </source>
</evidence>
<dbReference type="InterPro" id="IPR029045">
    <property type="entry name" value="ClpP/crotonase-like_dom_sf"/>
</dbReference>
<evidence type="ECO:0000313" key="6">
    <source>
        <dbReference type="Proteomes" id="UP001626536"/>
    </source>
</evidence>
<keyword evidence="4" id="KW-0413">Isomerase</keyword>
<reference evidence="5 6" key="1">
    <citation type="submission" date="2023-10" db="EMBL/GenBank/DDBJ databases">
        <title>Novel methanotroph of the genus Methylocapsa from a subarctic wetland.</title>
        <authorList>
            <person name="Belova S.E."/>
            <person name="Oshkin I.Y."/>
            <person name="Miroshnikov K."/>
            <person name="Dedysh S.N."/>
        </authorList>
    </citation>
    <scope>NUCLEOTIDE SEQUENCE [LARGE SCALE GENOMIC DNA]</scope>
    <source>
        <strain evidence="5 6">RX1</strain>
    </source>
</reference>
<accession>A0ABZ0HSB2</accession>
<proteinExistence type="inferred from homology"/>
<gene>
    <name evidence="5" type="ORF">RZS28_17400</name>
</gene>
<evidence type="ECO:0000256" key="2">
    <source>
        <dbReference type="ARBA" id="ARBA00005254"/>
    </source>
</evidence>
<dbReference type="PANTHER" id="PTHR43684">
    <property type="match status" value="1"/>
</dbReference>
<evidence type="ECO:0000313" key="5">
    <source>
        <dbReference type="EMBL" id="WOJ89538.1"/>
    </source>
</evidence>
<dbReference type="InterPro" id="IPR051053">
    <property type="entry name" value="ECH/Chromodomain_protein"/>
</dbReference>
<dbReference type="SUPFAM" id="SSF52096">
    <property type="entry name" value="ClpP/crotonase"/>
    <property type="match status" value="1"/>
</dbReference>